<dbReference type="EMBL" id="CYSB01000005">
    <property type="protein sequence ID" value="CUH63116.1"/>
    <property type="molecule type" value="Genomic_DNA"/>
</dbReference>
<dbReference type="NCBIfam" id="TIGR04025">
    <property type="entry name" value="PPOX_FMN_DR2398"/>
    <property type="match status" value="1"/>
</dbReference>
<dbReference type="PANTHER" id="PTHR42815:SF2">
    <property type="entry name" value="FAD-BINDING, PUTATIVE (AFU_ORTHOLOGUE AFUA_6G07600)-RELATED"/>
    <property type="match status" value="1"/>
</dbReference>
<feature type="domain" description="Pyridoxamine 5'-phosphate oxidase N-terminal" evidence="1">
    <location>
        <begin position="29"/>
        <end position="149"/>
    </location>
</feature>
<dbReference type="Proteomes" id="UP000051887">
    <property type="component" value="Unassembled WGS sequence"/>
</dbReference>
<evidence type="ECO:0000313" key="4">
    <source>
        <dbReference type="Proteomes" id="UP000051086"/>
    </source>
</evidence>
<dbReference type="RefSeq" id="WP_058243304.1">
    <property type="nucleotide sequence ID" value="NZ_CYSB01000005.1"/>
</dbReference>
<gene>
    <name evidence="2" type="ORF">TL5118_00325</name>
    <name evidence="3" type="ORF">TL5120_01866</name>
</gene>
<name>A0A0P1F5F8_9RHOB</name>
<dbReference type="EMBL" id="CYSC01000027">
    <property type="protein sequence ID" value="CUH72070.1"/>
    <property type="molecule type" value="Genomic_DNA"/>
</dbReference>
<dbReference type="OrthoDB" id="9790331at2"/>
<dbReference type="InterPro" id="IPR011576">
    <property type="entry name" value="Pyridox_Oxase_N"/>
</dbReference>
<keyword evidence="4" id="KW-1185">Reference proteome</keyword>
<reference evidence="2 4" key="2">
    <citation type="submission" date="2015-09" db="EMBL/GenBank/DDBJ databases">
        <authorList>
            <person name="Rodrigo-Torres L."/>
            <person name="Arahal D.R."/>
        </authorList>
    </citation>
    <scope>NUCLEOTIDE SEQUENCE [LARGE SCALE GENOMIC DNA]</scope>
    <source>
        <strain evidence="2 4">CECT 5118</strain>
    </source>
</reference>
<evidence type="ECO:0000313" key="3">
    <source>
        <dbReference type="EMBL" id="CUH72070.1"/>
    </source>
</evidence>
<dbReference type="Gene3D" id="2.30.110.10">
    <property type="entry name" value="Electron Transport, Fmn-binding Protein, Chain A"/>
    <property type="match status" value="1"/>
</dbReference>
<dbReference type="InterPro" id="IPR024029">
    <property type="entry name" value="Pyridox_Oxase_FMN-dep"/>
</dbReference>
<evidence type="ECO:0000313" key="5">
    <source>
        <dbReference type="Proteomes" id="UP000051887"/>
    </source>
</evidence>
<dbReference type="Proteomes" id="UP000051086">
    <property type="component" value="Unassembled WGS sequence"/>
</dbReference>
<evidence type="ECO:0000259" key="1">
    <source>
        <dbReference type="Pfam" id="PF01243"/>
    </source>
</evidence>
<protein>
    <submittedName>
        <fullName evidence="3">Pyridoxamine 5'-phosphate oxidase, FMN-binding family</fullName>
    </submittedName>
</protein>
<organism evidence="3 5">
    <name type="scientific">Thalassovita autumnalis</name>
    <dbReference type="NCBI Taxonomy" id="2072972"/>
    <lineage>
        <taxon>Bacteria</taxon>
        <taxon>Pseudomonadati</taxon>
        <taxon>Pseudomonadota</taxon>
        <taxon>Alphaproteobacteria</taxon>
        <taxon>Rhodobacterales</taxon>
        <taxon>Roseobacteraceae</taxon>
        <taxon>Thalassovita</taxon>
    </lineage>
</organism>
<dbReference type="AlphaFoldDB" id="A0A0P1F5F8"/>
<accession>A0A0P1F5F8</accession>
<sequence>MKWVEDVAELEAVYGEARGASIAKVAKRLTPEYRRWIEASRFCVVSTVGPEGADGSPRGDEGPVVEELDERTLALPDWRGNNRIDTLRNIVRDSRIALMFMVPGSTNAVRVNGQARVTFDEGLCARFEKQGKQPRSVTVIRIDEIYVQCARAIMRSKLWSGEDESGDLPSIGEILSAMTDGDIDGDAYDREWPDRAAQSMW</sequence>
<evidence type="ECO:0000313" key="2">
    <source>
        <dbReference type="EMBL" id="CUH63116.1"/>
    </source>
</evidence>
<proteinExistence type="predicted"/>
<dbReference type="Pfam" id="PF01243">
    <property type="entry name" value="PNPOx_N"/>
    <property type="match status" value="1"/>
</dbReference>
<dbReference type="InterPro" id="IPR012349">
    <property type="entry name" value="Split_barrel_FMN-bd"/>
</dbReference>
<dbReference type="SUPFAM" id="SSF50475">
    <property type="entry name" value="FMN-binding split barrel"/>
    <property type="match status" value="1"/>
</dbReference>
<dbReference type="PANTHER" id="PTHR42815">
    <property type="entry name" value="FAD-BINDING, PUTATIVE (AFU_ORTHOLOGUE AFUA_6G07600)-RELATED"/>
    <property type="match status" value="1"/>
</dbReference>
<reference evidence="3 5" key="1">
    <citation type="submission" date="2015-09" db="EMBL/GenBank/DDBJ databases">
        <authorList>
            <consortium name="Swine Surveillance"/>
        </authorList>
    </citation>
    <scope>NUCLEOTIDE SEQUENCE [LARGE SCALE GENOMIC DNA]</scope>
    <source>
        <strain evidence="3 5">5120</strain>
    </source>
</reference>